<proteinExistence type="predicted"/>
<dbReference type="Pfam" id="PF07727">
    <property type="entry name" value="RVT_2"/>
    <property type="match status" value="1"/>
</dbReference>
<protein>
    <recommendedName>
        <fullName evidence="7">Integrase catalytic domain-containing protein</fullName>
    </recommendedName>
</protein>
<dbReference type="GO" id="GO:0003676">
    <property type="term" value="F:nucleic acid binding"/>
    <property type="evidence" value="ECO:0007669"/>
    <property type="project" value="InterPro"/>
</dbReference>
<dbReference type="PANTHER" id="PTHR42648">
    <property type="entry name" value="TRANSPOSASE, PUTATIVE-RELATED"/>
    <property type="match status" value="1"/>
</dbReference>
<organism evidence="6">
    <name type="scientific">Tanacetum cinerariifolium</name>
    <name type="common">Dalmatian daisy</name>
    <name type="synonym">Chrysanthemum cinerariifolium</name>
    <dbReference type="NCBI Taxonomy" id="118510"/>
    <lineage>
        <taxon>Eukaryota</taxon>
        <taxon>Viridiplantae</taxon>
        <taxon>Streptophyta</taxon>
        <taxon>Embryophyta</taxon>
        <taxon>Tracheophyta</taxon>
        <taxon>Spermatophyta</taxon>
        <taxon>Magnoliopsida</taxon>
        <taxon>eudicotyledons</taxon>
        <taxon>Gunneridae</taxon>
        <taxon>Pentapetalae</taxon>
        <taxon>asterids</taxon>
        <taxon>campanulids</taxon>
        <taxon>Asterales</taxon>
        <taxon>Asteraceae</taxon>
        <taxon>Asteroideae</taxon>
        <taxon>Anthemideae</taxon>
        <taxon>Anthemidinae</taxon>
        <taxon>Tanacetum</taxon>
    </lineage>
</organism>
<feature type="region of interest" description="Disordered" evidence="3">
    <location>
        <begin position="587"/>
        <end position="623"/>
    </location>
</feature>
<dbReference type="PROSITE" id="PS50994">
    <property type="entry name" value="INTEGRASE"/>
    <property type="match status" value="1"/>
</dbReference>
<dbReference type="SUPFAM" id="SSF53098">
    <property type="entry name" value="Ribonuclease H-like"/>
    <property type="match status" value="1"/>
</dbReference>
<dbReference type="GO" id="GO:0015074">
    <property type="term" value="P:DNA integration"/>
    <property type="evidence" value="ECO:0007669"/>
    <property type="project" value="InterPro"/>
</dbReference>
<dbReference type="InterPro" id="IPR013103">
    <property type="entry name" value="RVT_2"/>
</dbReference>
<keyword evidence="2" id="KW-0378">Hydrolase</keyword>
<feature type="domain" description="PAS" evidence="4">
    <location>
        <begin position="993"/>
        <end position="1039"/>
    </location>
</feature>
<evidence type="ECO:0000256" key="3">
    <source>
        <dbReference type="SAM" id="MobiDB-lite"/>
    </source>
</evidence>
<dbReference type="InterPro" id="IPR025724">
    <property type="entry name" value="GAG-pre-integrase_dom"/>
</dbReference>
<evidence type="ECO:0008006" key="7">
    <source>
        <dbReference type="Google" id="ProtNLM"/>
    </source>
</evidence>
<dbReference type="AlphaFoldDB" id="A0A6L2LBU1"/>
<feature type="compositionally biased region" description="Polar residues" evidence="3">
    <location>
        <begin position="607"/>
        <end position="623"/>
    </location>
</feature>
<sequence>MELEFQVVNYEREISHLKTTYKNLFYSITSNRAHAKLRDLIYENAKLRARLFENTSESMNNTSGTSVTPQVDKPNLIAVTPYSKKLHASIPSHSVPQPREFHVVKHSKVIAPRMFKIDPSQTSRENVSSNTVNASSTGEVKKNVTVEDHRRILLLSKNKKTMSSECNNIKLAIRNDKSEIVCGTVCFGNDHIAAILGYGDLKWGNITITRVYFVEGLGHNLFSVGQFCDVDLEVAFRRNTCFIRDLDASLICLMARATPTKSWLWHQRLSHLNFDTINDLAKNDLVFGLPKFKYDKEHLFPSCEQGKSKRASHPAKPVLNSKQRLHLLHMDFVVQCELQPLTEFKNHALKEYFDSVGITHETSATKTPQQNRVVERRNRMLVEAARTMLIFSYAPLFLSAEAIAIACYTQNRSIIHRRFNKTPYELIQDKKPDISYLHVFGALCYPKNDREDIGKLGAKGDIGFFIEYSANSVAYRVYNWMTKKIIETMNVTFDELSAMAFEQNSSRPGLQSLTSGQISSELELTYAPSKITPQRPSERDLDIPFEPLHNEYLGGRPSEAPRTIPAAPVIQNLQAPTASMSFQDSALAPTNSLNTPVTSHKFDEQSQQHAQQQRNLTSSPTASATDNVMNAVFNGDLFVNPFATPSTENQLKTDGDMCIYTLTVNIMEPKLVKEALTDPAWIESMQEELYQFIRLDVWELVPSPDGIKPLTLKWLFKNKHDEENTVIRNKTHLVIRDIDRRKELTLKTPSLQLLEWKLSGYSWLIIQVYQMDVKTAFLHGSLKEDMYVCQPEGFINADHPSHVYKLKKALYGLSAKSMDSGFELTGFSNANYAGYKDTFKSTFGGAQFLGEKLMSWSSKKQDCTSLSTAESEYVSLSACYAQVLWTQLTDYGYHFDKILIYCDSKIAIAISCNPVQHSRTKHIAVRYHFIKEHVEKGTIELYFVKTNYQLANIFTKPLPVDKFNYLVHRLGMRSLCPQELDRLAKLHDDGNPSRANIKQALGRYRLEVVVADDTARTVVVMFNDTATELLNYSAESLMGTEDENSDVEDELNLPKIIPNASAEDGASFSTAAVTANDVESPVKIVTKPPTVCTPLKPNEGKKQKGHTLANSDVDELSGP</sequence>
<evidence type="ECO:0000256" key="1">
    <source>
        <dbReference type="ARBA" id="ARBA00022723"/>
    </source>
</evidence>
<dbReference type="InterPro" id="IPR001584">
    <property type="entry name" value="Integrase_cat-core"/>
</dbReference>
<evidence type="ECO:0000313" key="6">
    <source>
        <dbReference type="EMBL" id="GEU57745.1"/>
    </source>
</evidence>
<comment type="caution">
    <text evidence="6">The sequence shown here is derived from an EMBL/GenBank/DDBJ whole genome shotgun (WGS) entry which is preliminary data.</text>
</comment>
<name>A0A6L2LBU1_TANCI</name>
<accession>A0A6L2LBU1</accession>
<dbReference type="CDD" id="cd09272">
    <property type="entry name" value="RNase_HI_RT_Ty1"/>
    <property type="match status" value="1"/>
</dbReference>
<evidence type="ECO:0000259" key="4">
    <source>
        <dbReference type="PROSITE" id="PS50112"/>
    </source>
</evidence>
<dbReference type="GO" id="GO:0016787">
    <property type="term" value="F:hydrolase activity"/>
    <property type="evidence" value="ECO:0007669"/>
    <property type="project" value="UniProtKB-KW"/>
</dbReference>
<dbReference type="InterPro" id="IPR000014">
    <property type="entry name" value="PAS"/>
</dbReference>
<evidence type="ECO:0000256" key="2">
    <source>
        <dbReference type="ARBA" id="ARBA00022801"/>
    </source>
</evidence>
<keyword evidence="1" id="KW-0479">Metal-binding</keyword>
<dbReference type="PANTHER" id="PTHR42648:SF32">
    <property type="entry name" value="RIBONUCLEASE H-LIKE DOMAIN, GAG-PRE-INTEGRASE DOMAIN PROTEIN-RELATED"/>
    <property type="match status" value="1"/>
</dbReference>
<dbReference type="Pfam" id="PF25597">
    <property type="entry name" value="SH3_retrovirus"/>
    <property type="match status" value="1"/>
</dbReference>
<dbReference type="InterPro" id="IPR012337">
    <property type="entry name" value="RNaseH-like_sf"/>
</dbReference>
<evidence type="ECO:0000259" key="5">
    <source>
        <dbReference type="PROSITE" id="PS50994"/>
    </source>
</evidence>
<feature type="domain" description="Integrase catalytic" evidence="5">
    <location>
        <begin position="342"/>
        <end position="431"/>
    </location>
</feature>
<dbReference type="InterPro" id="IPR039537">
    <property type="entry name" value="Retrotran_Ty1/copia-like"/>
</dbReference>
<dbReference type="InterPro" id="IPR057670">
    <property type="entry name" value="SH3_retrovirus"/>
</dbReference>
<feature type="region of interest" description="Disordered" evidence="3">
    <location>
        <begin position="1087"/>
        <end position="1119"/>
    </location>
</feature>
<dbReference type="InterPro" id="IPR012340">
    <property type="entry name" value="NA-bd_OB-fold"/>
</dbReference>
<dbReference type="Pfam" id="PF13976">
    <property type="entry name" value="gag_pre-integrs"/>
    <property type="match status" value="1"/>
</dbReference>
<reference evidence="6" key="1">
    <citation type="journal article" date="2019" name="Sci. Rep.">
        <title>Draft genome of Tanacetum cinerariifolium, the natural source of mosquito coil.</title>
        <authorList>
            <person name="Yamashiro T."/>
            <person name="Shiraishi A."/>
            <person name="Satake H."/>
            <person name="Nakayama K."/>
        </authorList>
    </citation>
    <scope>NUCLEOTIDE SEQUENCE</scope>
</reference>
<dbReference type="EMBL" id="BKCJ010003885">
    <property type="protein sequence ID" value="GEU57745.1"/>
    <property type="molecule type" value="Genomic_DNA"/>
</dbReference>
<feature type="compositionally biased region" description="Polar residues" evidence="3">
    <location>
        <begin position="587"/>
        <end position="598"/>
    </location>
</feature>
<dbReference type="Gene3D" id="3.30.420.10">
    <property type="entry name" value="Ribonuclease H-like superfamily/Ribonuclease H"/>
    <property type="match status" value="1"/>
</dbReference>
<dbReference type="PROSITE" id="PS50112">
    <property type="entry name" value="PAS"/>
    <property type="match status" value="1"/>
</dbReference>
<dbReference type="Gene3D" id="2.40.50.140">
    <property type="entry name" value="Nucleic acid-binding proteins"/>
    <property type="match status" value="1"/>
</dbReference>
<dbReference type="InterPro" id="IPR036397">
    <property type="entry name" value="RNaseH_sf"/>
</dbReference>
<dbReference type="GO" id="GO:0046872">
    <property type="term" value="F:metal ion binding"/>
    <property type="evidence" value="ECO:0007669"/>
    <property type="project" value="UniProtKB-KW"/>
</dbReference>
<dbReference type="SUPFAM" id="SSF50249">
    <property type="entry name" value="Nucleic acid-binding proteins"/>
    <property type="match status" value="1"/>
</dbReference>
<gene>
    <name evidence="6" type="ORF">Tci_029723</name>
</gene>